<feature type="repeat" description="ANK" evidence="3">
    <location>
        <begin position="66"/>
        <end position="98"/>
    </location>
</feature>
<evidence type="ECO:0000256" key="1">
    <source>
        <dbReference type="ARBA" id="ARBA00022737"/>
    </source>
</evidence>
<dbReference type="SUPFAM" id="SSF48403">
    <property type="entry name" value="Ankyrin repeat"/>
    <property type="match status" value="1"/>
</dbReference>
<name>A0A7S0PCA2_CAFRO</name>
<dbReference type="AlphaFoldDB" id="A0A7S0PCA2"/>
<dbReference type="InterPro" id="IPR036770">
    <property type="entry name" value="Ankyrin_rpt-contain_sf"/>
</dbReference>
<dbReference type="EMBL" id="HBET01011920">
    <property type="protein sequence ID" value="CAD8563843.1"/>
    <property type="molecule type" value="Transcribed_RNA"/>
</dbReference>
<dbReference type="PANTHER" id="PTHR24198">
    <property type="entry name" value="ANKYRIN REPEAT AND PROTEIN KINASE DOMAIN-CONTAINING PROTEIN"/>
    <property type="match status" value="1"/>
</dbReference>
<dbReference type="PRINTS" id="PR01415">
    <property type="entry name" value="ANKYRIN"/>
</dbReference>
<dbReference type="PROSITE" id="PS50297">
    <property type="entry name" value="ANK_REP_REGION"/>
    <property type="match status" value="2"/>
</dbReference>
<organism evidence="4">
    <name type="scientific">Cafeteria roenbergensis</name>
    <name type="common">Marine flagellate</name>
    <dbReference type="NCBI Taxonomy" id="33653"/>
    <lineage>
        <taxon>Eukaryota</taxon>
        <taxon>Sar</taxon>
        <taxon>Stramenopiles</taxon>
        <taxon>Bigyra</taxon>
        <taxon>Opalozoa</taxon>
        <taxon>Bicosoecida</taxon>
        <taxon>Cafeteriaceae</taxon>
        <taxon>Cafeteria</taxon>
    </lineage>
</organism>
<evidence type="ECO:0008006" key="5">
    <source>
        <dbReference type="Google" id="ProtNLM"/>
    </source>
</evidence>
<keyword evidence="2 3" id="KW-0040">ANK repeat</keyword>
<proteinExistence type="predicted"/>
<dbReference type="Pfam" id="PF12796">
    <property type="entry name" value="Ank_2"/>
    <property type="match status" value="1"/>
</dbReference>
<dbReference type="PANTHER" id="PTHR24198:SF165">
    <property type="entry name" value="ANKYRIN REPEAT-CONTAINING PROTEIN-RELATED"/>
    <property type="match status" value="1"/>
</dbReference>
<dbReference type="Pfam" id="PF00023">
    <property type="entry name" value="Ank"/>
    <property type="match status" value="1"/>
</dbReference>
<feature type="repeat" description="ANK" evidence="3">
    <location>
        <begin position="99"/>
        <end position="131"/>
    </location>
</feature>
<dbReference type="SMART" id="SM00248">
    <property type="entry name" value="ANK"/>
    <property type="match status" value="3"/>
</dbReference>
<evidence type="ECO:0000256" key="3">
    <source>
        <dbReference type="PROSITE-ProRule" id="PRU00023"/>
    </source>
</evidence>
<protein>
    <recommendedName>
        <fullName evidence="5">Ankyrin repeat domain-containing protein</fullName>
    </recommendedName>
</protein>
<dbReference type="InterPro" id="IPR002110">
    <property type="entry name" value="Ankyrin_rpt"/>
</dbReference>
<keyword evidence="1" id="KW-0677">Repeat</keyword>
<sequence length="202" mass="21104">MFAALQASACADQTLPLQRVSPAMSADDPNPQQLGEKLLAAVGGGEEDELARLLDAGASVDSQDAVGRTALALASASAQLAVVAKLLERGAGLEISSKSGMTPLMVAALKGHADVATLLLRNGANVAAQDMFGRVSLMFAAAGSHADVVRVLLEHGADAAVRDRNGLDAAAMSREPTCSDTLRSADRIQRWHRRRLLVLWGR</sequence>
<feature type="repeat" description="ANK" evidence="3">
    <location>
        <begin position="132"/>
        <end position="164"/>
    </location>
</feature>
<accession>A0A7S0PCA2</accession>
<evidence type="ECO:0000313" key="4">
    <source>
        <dbReference type="EMBL" id="CAD8563843.1"/>
    </source>
</evidence>
<reference evidence="4" key="1">
    <citation type="submission" date="2021-01" db="EMBL/GenBank/DDBJ databases">
        <authorList>
            <person name="Corre E."/>
            <person name="Pelletier E."/>
            <person name="Niang G."/>
            <person name="Scheremetjew M."/>
            <person name="Finn R."/>
            <person name="Kale V."/>
            <person name="Holt S."/>
            <person name="Cochrane G."/>
            <person name="Meng A."/>
            <person name="Brown T."/>
            <person name="Cohen L."/>
        </authorList>
    </citation>
    <scope>NUCLEOTIDE SEQUENCE</scope>
    <source>
        <strain evidence="4">E4-10</strain>
    </source>
</reference>
<dbReference type="PROSITE" id="PS50088">
    <property type="entry name" value="ANK_REPEAT"/>
    <property type="match status" value="3"/>
</dbReference>
<gene>
    <name evidence="4" type="ORF">CROE0942_LOCUS8220</name>
</gene>
<evidence type="ECO:0000256" key="2">
    <source>
        <dbReference type="ARBA" id="ARBA00023043"/>
    </source>
</evidence>
<dbReference type="Gene3D" id="1.25.40.20">
    <property type="entry name" value="Ankyrin repeat-containing domain"/>
    <property type="match status" value="1"/>
</dbReference>